<comment type="subcellular location">
    <subcellularLocation>
        <location evidence="1">Mitochondrion membrane</location>
        <topology evidence="1">Multi-pass membrane protein</topology>
    </subcellularLocation>
</comment>
<keyword evidence="9 10" id="KW-0472">Membrane</keyword>
<evidence type="ECO:0000256" key="3">
    <source>
        <dbReference type="ARBA" id="ARBA00022448"/>
    </source>
</evidence>
<evidence type="ECO:0000256" key="7">
    <source>
        <dbReference type="ARBA" id="ARBA00022989"/>
    </source>
</evidence>
<proteinExistence type="inferred from homology"/>
<evidence type="ECO:0008006" key="15">
    <source>
        <dbReference type="Google" id="ProtNLM"/>
    </source>
</evidence>
<dbReference type="PROSITE" id="PS50920">
    <property type="entry name" value="SOLCAR"/>
    <property type="match status" value="3"/>
</dbReference>
<dbReference type="SUPFAM" id="SSF103506">
    <property type="entry name" value="Mitochondrial carrier"/>
    <property type="match status" value="1"/>
</dbReference>
<dbReference type="GO" id="GO:0022857">
    <property type="term" value="F:transmembrane transporter activity"/>
    <property type="evidence" value="ECO:0007669"/>
    <property type="project" value="TreeGrafter"/>
</dbReference>
<evidence type="ECO:0000256" key="4">
    <source>
        <dbReference type="ARBA" id="ARBA00022692"/>
    </source>
</evidence>
<feature type="region of interest" description="Disordered" evidence="12">
    <location>
        <begin position="1"/>
        <end position="49"/>
    </location>
</feature>
<dbReference type="InterPro" id="IPR023395">
    <property type="entry name" value="MCP_dom_sf"/>
</dbReference>
<evidence type="ECO:0000256" key="8">
    <source>
        <dbReference type="ARBA" id="ARBA00023128"/>
    </source>
</evidence>
<feature type="compositionally biased region" description="Low complexity" evidence="12">
    <location>
        <begin position="23"/>
        <end position="46"/>
    </location>
</feature>
<evidence type="ECO:0000256" key="11">
    <source>
        <dbReference type="RuleBase" id="RU000488"/>
    </source>
</evidence>
<gene>
    <name evidence="13" type="ORF">JX265_006716</name>
</gene>
<dbReference type="Pfam" id="PF00153">
    <property type="entry name" value="Mito_carr"/>
    <property type="match status" value="3"/>
</dbReference>
<dbReference type="Proteomes" id="UP000829685">
    <property type="component" value="Unassembled WGS sequence"/>
</dbReference>
<accession>A0A9P9WLK3</accession>
<dbReference type="GO" id="GO:0031966">
    <property type="term" value="C:mitochondrial membrane"/>
    <property type="evidence" value="ECO:0007669"/>
    <property type="project" value="UniProtKB-SubCell"/>
</dbReference>
<evidence type="ECO:0000313" key="14">
    <source>
        <dbReference type="Proteomes" id="UP000829685"/>
    </source>
</evidence>
<keyword evidence="6" id="KW-0999">Mitochondrion inner membrane</keyword>
<feature type="repeat" description="Solcar" evidence="10">
    <location>
        <begin position="53"/>
        <end position="135"/>
    </location>
</feature>
<dbReference type="InterPro" id="IPR050567">
    <property type="entry name" value="Mitochondrial_Carrier"/>
</dbReference>
<name>A0A9P9WLK3_9PEZI</name>
<feature type="repeat" description="Solcar" evidence="10">
    <location>
        <begin position="275"/>
        <end position="358"/>
    </location>
</feature>
<keyword evidence="14" id="KW-1185">Reference proteome</keyword>
<protein>
    <recommendedName>
        <fullName evidence="15">Mitochondrial carrier protein</fullName>
    </recommendedName>
</protein>
<dbReference type="AlphaFoldDB" id="A0A9P9WLK3"/>
<dbReference type="PANTHER" id="PTHR45624:SF9">
    <property type="entry name" value="CARRIER PROTEIN, PUTATIVE (AFU_ORTHOLOGUE AFUA_4G06390)-RELATED"/>
    <property type="match status" value="1"/>
</dbReference>
<organism evidence="13 14">
    <name type="scientific">Neoarthrinium moseri</name>
    <dbReference type="NCBI Taxonomy" id="1658444"/>
    <lineage>
        <taxon>Eukaryota</taxon>
        <taxon>Fungi</taxon>
        <taxon>Dikarya</taxon>
        <taxon>Ascomycota</taxon>
        <taxon>Pezizomycotina</taxon>
        <taxon>Sordariomycetes</taxon>
        <taxon>Xylariomycetidae</taxon>
        <taxon>Amphisphaeriales</taxon>
        <taxon>Apiosporaceae</taxon>
        <taxon>Neoarthrinium</taxon>
    </lineage>
</organism>
<feature type="repeat" description="Solcar" evidence="10">
    <location>
        <begin position="162"/>
        <end position="264"/>
    </location>
</feature>
<evidence type="ECO:0000256" key="1">
    <source>
        <dbReference type="ARBA" id="ARBA00004225"/>
    </source>
</evidence>
<comment type="caution">
    <text evidence="13">The sequence shown here is derived from an EMBL/GenBank/DDBJ whole genome shotgun (WGS) entry which is preliminary data.</text>
</comment>
<evidence type="ECO:0000256" key="6">
    <source>
        <dbReference type="ARBA" id="ARBA00022792"/>
    </source>
</evidence>
<evidence type="ECO:0000256" key="10">
    <source>
        <dbReference type="PROSITE-ProRule" id="PRU00282"/>
    </source>
</evidence>
<keyword evidence="8" id="KW-0496">Mitochondrion</keyword>
<keyword evidence="4 10" id="KW-0812">Transmembrane</keyword>
<evidence type="ECO:0000313" key="13">
    <source>
        <dbReference type="EMBL" id="KAI1869626.1"/>
    </source>
</evidence>
<reference evidence="13" key="1">
    <citation type="submission" date="2021-03" db="EMBL/GenBank/DDBJ databases">
        <title>Revisited historic fungal species revealed as producer of novel bioactive compounds through whole genome sequencing and comparative genomics.</title>
        <authorList>
            <person name="Vignolle G.A."/>
            <person name="Hochenegger N."/>
            <person name="Mach R.L."/>
            <person name="Mach-Aigner A.R."/>
            <person name="Javad Rahimi M."/>
            <person name="Salim K.A."/>
            <person name="Chan C.M."/>
            <person name="Lim L.B.L."/>
            <person name="Cai F."/>
            <person name="Druzhinina I.S."/>
            <person name="U'Ren J.M."/>
            <person name="Derntl C."/>
        </authorList>
    </citation>
    <scope>NUCLEOTIDE SEQUENCE</scope>
    <source>
        <strain evidence="13">TUCIM 5799</strain>
    </source>
</reference>
<keyword evidence="7" id="KW-1133">Transmembrane helix</keyword>
<comment type="similarity">
    <text evidence="2 11">Belongs to the mitochondrial carrier (TC 2.A.29) family.</text>
</comment>
<evidence type="ECO:0000256" key="9">
    <source>
        <dbReference type="ARBA" id="ARBA00023136"/>
    </source>
</evidence>
<dbReference type="OrthoDB" id="2382881at2759"/>
<sequence length="368" mass="40634">MPAATEVKFQQDVTRDSLRTRTASSMPPFSSASGSSSTRQQQLQQQDKPHRWIKRYRTEVAASSASVLSTITAFPLDSVKTRLQTYPYNGFVHCVQRTYQSEGVRGFFRGVTAPLASVTLVRTVSFSIYQRSKYVYSDWMGKHLGFCPLEHVNKNGAYPTLGTIACFGAAGATAGSGITFIACPFELTKISAQVSVLMANQKNADPKCQEIAMSYHNKGTIQTLRNLIKHRGFSGMYTGLNLHLLRDTLGTGIYFATYESSKQLLTTFSGKDAHKNPIAVLAAGALCGIVSWALIYPIDSVKSIYQRNALMYSKGQKVPIPKIHFFRKDMYRGLGVSMGRSAAVNAVFFSAFEFFKKKINALEDTPAE</sequence>
<evidence type="ECO:0000256" key="5">
    <source>
        <dbReference type="ARBA" id="ARBA00022737"/>
    </source>
</evidence>
<keyword evidence="5" id="KW-0677">Repeat</keyword>
<dbReference type="Gene3D" id="1.50.40.10">
    <property type="entry name" value="Mitochondrial carrier domain"/>
    <property type="match status" value="2"/>
</dbReference>
<dbReference type="PANTHER" id="PTHR45624">
    <property type="entry name" value="MITOCHONDRIAL BASIC AMINO ACIDS TRANSPORTER-RELATED"/>
    <property type="match status" value="1"/>
</dbReference>
<evidence type="ECO:0000256" key="2">
    <source>
        <dbReference type="ARBA" id="ARBA00006375"/>
    </source>
</evidence>
<dbReference type="EMBL" id="JAFIMR010000015">
    <property type="protein sequence ID" value="KAI1869626.1"/>
    <property type="molecule type" value="Genomic_DNA"/>
</dbReference>
<keyword evidence="3 11" id="KW-0813">Transport</keyword>
<evidence type="ECO:0000256" key="12">
    <source>
        <dbReference type="SAM" id="MobiDB-lite"/>
    </source>
</evidence>
<dbReference type="InterPro" id="IPR018108">
    <property type="entry name" value="MCP_transmembrane"/>
</dbReference>